<organism evidence="5 6">
    <name type="scientific">Pyxidicoccus parkwayensis</name>
    <dbReference type="NCBI Taxonomy" id="2813578"/>
    <lineage>
        <taxon>Bacteria</taxon>
        <taxon>Pseudomonadati</taxon>
        <taxon>Myxococcota</taxon>
        <taxon>Myxococcia</taxon>
        <taxon>Myxococcales</taxon>
        <taxon>Cystobacterineae</taxon>
        <taxon>Myxococcaceae</taxon>
        <taxon>Pyxidicoccus</taxon>
    </lineage>
</organism>
<sequence length="361" mass="37415">MYARPGSTPRNSGVMTNAASSRAGQNQTAGPDATARSSTASAIAGEATSHVQQVGSPSEPDATARLLDKGVLAMVASVRQGALPSDSLLTREGVPLVLPLTLGGGASDEDSPVFFLYPDEPSLARLVVQHLARLHESELRRKPLVVAHAGGEAGSTWALAVRQEAERRELAPPTELTPNADGTLTDLDATVKRWAAAPPPAVLYAGTPSGLGALLRALEVHAPGVPVFAPASIADPSVLGDSAARVRFVYPAGLGARAPDLREFAAFMERHGLAPGHTAFQLGAYAAARVLVEALTRTGADVTRASLVQHLEALRDFDTGVSPLVTFGVNRRVGVQGAQLAVVEPTTGRLVAASEWIPLSP</sequence>
<accession>A0ABX7PC81</accession>
<dbReference type="PANTHER" id="PTHR47235:SF1">
    <property type="entry name" value="BLR6548 PROTEIN"/>
    <property type="match status" value="1"/>
</dbReference>
<dbReference type="Pfam" id="PF13458">
    <property type="entry name" value="Peripla_BP_6"/>
    <property type="match status" value="1"/>
</dbReference>
<evidence type="ECO:0000256" key="3">
    <source>
        <dbReference type="SAM" id="MobiDB-lite"/>
    </source>
</evidence>
<evidence type="ECO:0000313" key="6">
    <source>
        <dbReference type="Proteomes" id="UP000662747"/>
    </source>
</evidence>
<dbReference type="Proteomes" id="UP000662747">
    <property type="component" value="Chromosome"/>
</dbReference>
<dbReference type="SUPFAM" id="SSF53822">
    <property type="entry name" value="Periplasmic binding protein-like I"/>
    <property type="match status" value="1"/>
</dbReference>
<dbReference type="PANTHER" id="PTHR47235">
    <property type="entry name" value="BLR6548 PROTEIN"/>
    <property type="match status" value="1"/>
</dbReference>
<dbReference type="Gene3D" id="3.40.50.2300">
    <property type="match status" value="2"/>
</dbReference>
<comment type="similarity">
    <text evidence="1">Belongs to the leucine-binding protein family.</text>
</comment>
<keyword evidence="6" id="KW-1185">Reference proteome</keyword>
<dbReference type="InterPro" id="IPR028081">
    <property type="entry name" value="Leu-bd"/>
</dbReference>
<dbReference type="EMBL" id="CP071090">
    <property type="protein sequence ID" value="QSQ28091.1"/>
    <property type="molecule type" value="Genomic_DNA"/>
</dbReference>
<feature type="compositionally biased region" description="Low complexity" evidence="3">
    <location>
        <begin position="33"/>
        <end position="44"/>
    </location>
</feature>
<evidence type="ECO:0000256" key="2">
    <source>
        <dbReference type="ARBA" id="ARBA00022729"/>
    </source>
</evidence>
<evidence type="ECO:0000256" key="1">
    <source>
        <dbReference type="ARBA" id="ARBA00010062"/>
    </source>
</evidence>
<keyword evidence="2" id="KW-0732">Signal</keyword>
<reference evidence="5 6" key="1">
    <citation type="submission" date="2021-02" db="EMBL/GenBank/DDBJ databases">
        <title>De Novo genome assembly of isolated myxobacteria.</title>
        <authorList>
            <person name="Stevens D.C."/>
        </authorList>
    </citation>
    <scope>NUCLEOTIDE SEQUENCE [LARGE SCALE GENOMIC DNA]</scope>
    <source>
        <strain evidence="6">SCPEA02</strain>
    </source>
</reference>
<protein>
    <submittedName>
        <fullName evidence="5">ABC transporter substrate-binding protein</fullName>
    </submittedName>
</protein>
<evidence type="ECO:0000259" key="4">
    <source>
        <dbReference type="Pfam" id="PF13458"/>
    </source>
</evidence>
<name>A0ABX7PC81_9BACT</name>
<feature type="domain" description="Leucine-binding protein" evidence="4">
    <location>
        <begin position="62"/>
        <end position="344"/>
    </location>
</feature>
<feature type="compositionally biased region" description="Polar residues" evidence="3">
    <location>
        <begin position="8"/>
        <end position="29"/>
    </location>
</feature>
<feature type="region of interest" description="Disordered" evidence="3">
    <location>
        <begin position="1"/>
        <end position="62"/>
    </location>
</feature>
<gene>
    <name evidence="5" type="ORF">JY651_13330</name>
</gene>
<dbReference type="InterPro" id="IPR028082">
    <property type="entry name" value="Peripla_BP_I"/>
</dbReference>
<evidence type="ECO:0000313" key="5">
    <source>
        <dbReference type="EMBL" id="QSQ28091.1"/>
    </source>
</evidence>
<proteinExistence type="inferred from homology"/>